<protein>
    <submittedName>
        <fullName evidence="4">Multidrug MFS transporter</fullName>
    </submittedName>
</protein>
<name>A0A0M0G3J6_9BACI</name>
<dbReference type="OrthoDB" id="9801773at2"/>
<feature type="domain" description="DUF1731" evidence="3">
    <location>
        <begin position="253"/>
        <end position="299"/>
    </location>
</feature>
<evidence type="ECO:0000313" key="5">
    <source>
        <dbReference type="Proteomes" id="UP000037405"/>
    </source>
</evidence>
<dbReference type="SUPFAM" id="SSF51735">
    <property type="entry name" value="NAD(P)-binding Rossmann-fold domains"/>
    <property type="match status" value="1"/>
</dbReference>
<evidence type="ECO:0000313" key="4">
    <source>
        <dbReference type="EMBL" id="KON84405.1"/>
    </source>
</evidence>
<feature type="domain" description="NAD-dependent epimerase/dehydratase" evidence="2">
    <location>
        <begin position="3"/>
        <end position="219"/>
    </location>
</feature>
<evidence type="ECO:0000256" key="1">
    <source>
        <dbReference type="ARBA" id="ARBA00009353"/>
    </source>
</evidence>
<dbReference type="CDD" id="cd05242">
    <property type="entry name" value="SDR_a8"/>
    <property type="match status" value="1"/>
</dbReference>
<proteinExistence type="inferred from homology"/>
<dbReference type="AlphaFoldDB" id="A0A0M0G3J6"/>
<dbReference type="Pfam" id="PF08338">
    <property type="entry name" value="DUF1731"/>
    <property type="match status" value="1"/>
</dbReference>
<accession>A0A0M0G3J6</accession>
<dbReference type="PANTHER" id="PTHR11092:SF0">
    <property type="entry name" value="EPIMERASE FAMILY PROTEIN SDR39U1"/>
    <property type="match status" value="1"/>
</dbReference>
<dbReference type="PATRIC" id="fig|189381.12.peg.2013"/>
<gene>
    <name evidence="4" type="ORF">AF331_10075</name>
</gene>
<sequence>MKIAITGGTGFVGNVLSEELLKHGHELFILTRNPDKQSAHENITFIGWMTEGATPETHLDGINAFINLAGESINSGRWTEERKRRILASRIEATQEALRIIRNLENKPASFINASAIGIYPSSVSRTYTEASTEQSEDFLGQTVQIWEREAGRAREMGLRVAFMRFGIVLGKGGGALPKMAIPYKLFAGGPVGSGEQWMSWIHIQDIAKGISYTLQHEDIEGPVNLTAPHPLQMNEFGKVLGEVLGRPHWLPVPSLALKAAMGDMSTLVLDGQKVIPEVLLNHGFEFEYPDLKEALQAIYK</sequence>
<dbReference type="EMBL" id="LGUE01000004">
    <property type="protein sequence ID" value="KON84405.1"/>
    <property type="molecule type" value="Genomic_DNA"/>
</dbReference>
<dbReference type="InterPro" id="IPR013549">
    <property type="entry name" value="DUF1731"/>
</dbReference>
<dbReference type="NCBIfam" id="TIGR01777">
    <property type="entry name" value="yfcH"/>
    <property type="match status" value="1"/>
</dbReference>
<evidence type="ECO:0000259" key="3">
    <source>
        <dbReference type="Pfam" id="PF08338"/>
    </source>
</evidence>
<evidence type="ECO:0000259" key="2">
    <source>
        <dbReference type="Pfam" id="PF01370"/>
    </source>
</evidence>
<organism evidence="4 5">
    <name type="scientific">Rossellomorea marisflavi</name>
    <dbReference type="NCBI Taxonomy" id="189381"/>
    <lineage>
        <taxon>Bacteria</taxon>
        <taxon>Bacillati</taxon>
        <taxon>Bacillota</taxon>
        <taxon>Bacilli</taxon>
        <taxon>Bacillales</taxon>
        <taxon>Bacillaceae</taxon>
        <taxon>Rossellomorea</taxon>
    </lineage>
</organism>
<keyword evidence="5" id="KW-1185">Reference proteome</keyword>
<comment type="similarity">
    <text evidence="1">Belongs to the NAD(P)-dependent epimerase/dehydratase family. SDR39U1 subfamily.</text>
</comment>
<dbReference type="InterPro" id="IPR036291">
    <property type="entry name" value="NAD(P)-bd_dom_sf"/>
</dbReference>
<dbReference type="Proteomes" id="UP000037405">
    <property type="component" value="Unassembled WGS sequence"/>
</dbReference>
<dbReference type="InterPro" id="IPR010099">
    <property type="entry name" value="SDR39U1"/>
</dbReference>
<dbReference type="RefSeq" id="WP_053428006.1">
    <property type="nucleotide sequence ID" value="NZ_LGUE01000004.1"/>
</dbReference>
<dbReference type="PANTHER" id="PTHR11092">
    <property type="entry name" value="SUGAR NUCLEOTIDE EPIMERASE RELATED"/>
    <property type="match status" value="1"/>
</dbReference>
<dbReference type="Pfam" id="PF01370">
    <property type="entry name" value="Epimerase"/>
    <property type="match status" value="1"/>
</dbReference>
<dbReference type="Gene3D" id="3.40.50.720">
    <property type="entry name" value="NAD(P)-binding Rossmann-like Domain"/>
    <property type="match status" value="1"/>
</dbReference>
<reference evidence="5" key="1">
    <citation type="submission" date="2015-07" db="EMBL/GenBank/DDBJ databases">
        <title>Fjat-14235 jcm11544.</title>
        <authorList>
            <person name="Liu B."/>
            <person name="Wang J."/>
            <person name="Zhu Y."/>
            <person name="Liu G."/>
            <person name="Chen Q."/>
            <person name="Chen Z."/>
            <person name="Lan J."/>
            <person name="Che J."/>
            <person name="Ge C."/>
            <person name="Shi H."/>
            <person name="Pan Z."/>
            <person name="Liu X."/>
        </authorList>
    </citation>
    <scope>NUCLEOTIDE SEQUENCE [LARGE SCALE GENOMIC DNA]</scope>
    <source>
        <strain evidence="5">JCM 11544</strain>
    </source>
</reference>
<dbReference type="InterPro" id="IPR001509">
    <property type="entry name" value="Epimerase_deHydtase"/>
</dbReference>
<dbReference type="STRING" id="189381.GCA_900166615_01876"/>
<comment type="caution">
    <text evidence="4">The sequence shown here is derived from an EMBL/GenBank/DDBJ whole genome shotgun (WGS) entry which is preliminary data.</text>
</comment>